<keyword evidence="5 7" id="KW-0472">Membrane</keyword>
<keyword evidence="4 7" id="KW-1133">Transmembrane helix</keyword>
<dbReference type="GO" id="GO:0005385">
    <property type="term" value="F:zinc ion transmembrane transporter activity"/>
    <property type="evidence" value="ECO:0007669"/>
    <property type="project" value="TreeGrafter"/>
</dbReference>
<protein>
    <recommendedName>
        <fullName evidence="11">Zinc transporter ZIP10</fullName>
    </recommendedName>
</protein>
<dbReference type="GO" id="GO:0140410">
    <property type="term" value="F:monoatomic cation:bicarbonate symporter activity"/>
    <property type="evidence" value="ECO:0007669"/>
    <property type="project" value="TreeGrafter"/>
</dbReference>
<evidence type="ECO:0000256" key="2">
    <source>
        <dbReference type="ARBA" id="ARBA00006939"/>
    </source>
</evidence>
<evidence type="ECO:0000256" key="1">
    <source>
        <dbReference type="ARBA" id="ARBA00004141"/>
    </source>
</evidence>
<feature type="signal peptide" evidence="8">
    <location>
        <begin position="1"/>
        <end position="23"/>
    </location>
</feature>
<evidence type="ECO:0000256" key="4">
    <source>
        <dbReference type="ARBA" id="ARBA00022989"/>
    </source>
</evidence>
<dbReference type="Proteomes" id="UP000789390">
    <property type="component" value="Unassembled WGS sequence"/>
</dbReference>
<dbReference type="GO" id="GO:0030003">
    <property type="term" value="P:intracellular monoatomic cation homeostasis"/>
    <property type="evidence" value="ECO:0007669"/>
    <property type="project" value="TreeGrafter"/>
</dbReference>
<feature type="transmembrane region" description="Helical" evidence="7">
    <location>
        <begin position="583"/>
        <end position="603"/>
    </location>
</feature>
<dbReference type="AlphaFoldDB" id="A0A8J2S0R1"/>
<dbReference type="InterPro" id="IPR003689">
    <property type="entry name" value="ZIP"/>
</dbReference>
<comment type="similarity">
    <text evidence="2">Belongs to the ZIP transporter (TC 2.A.5) family.</text>
</comment>
<comment type="subcellular location">
    <subcellularLocation>
        <location evidence="1">Membrane</location>
        <topology evidence="1">Multi-pass membrane protein</topology>
    </subcellularLocation>
</comment>
<evidence type="ECO:0008006" key="11">
    <source>
        <dbReference type="Google" id="ProtNLM"/>
    </source>
</evidence>
<dbReference type="EMBL" id="CAKKLH010000303">
    <property type="protein sequence ID" value="CAH0110525.1"/>
    <property type="molecule type" value="Genomic_DNA"/>
</dbReference>
<sequence>MSGMCRHTGLLVCFACLFLSAHSSSHLEDRSKREDVCSTTKLFEIHSSNGSLSLEGLDQILKSVKSLCSSYWKEKEETSHHVHSVLEVAPDTEDSEKNGAEIELSESSTKNAWLYAGVSVLFISTCGLAAVAVIKILPQWLFQPAIQYLVALAVGTLTGDAILHLIPHAFTTHDVHHSRSVIVIRNVSFESQDGHSELHEAHHKDEHGHNSIVVWRGVVILTVLVVFFVVERLLNIFGEWRQRLASTKQVDKVVHLLSGSSKMVGEKLCRHHRHSHQGHKNHQHQESTTGAGEGDQHLLEPRINDATNGEPDADLLVSCVKEVTFLDNGEEDCTNKVAADECSRPKDQKNGCSEWQGLVVGKPLIYCASHEICDGSDSTASAPENQRLPETFQSEHLVSVKPKGSNGSIARSVEETTANRQADSLTVFISEHHTSHHGHSHSHGHIHARPHGVASLAWLVLAGDGLHNLSDGLAIGAAFAASITGGFTTAIAVLCHELPHELGDFAVLLKAGMTIKQAMICNLISSFLCLLGVLVGLAIGSAHNTAPWIFAATGGMFLYIALVDMMPELNGHTGKHRSALLQLLLQLFGLLSGFAIMLTIALYEHELSEVLQSLL</sequence>
<organism evidence="9 10">
    <name type="scientific">Daphnia galeata</name>
    <dbReference type="NCBI Taxonomy" id="27404"/>
    <lineage>
        <taxon>Eukaryota</taxon>
        <taxon>Metazoa</taxon>
        <taxon>Ecdysozoa</taxon>
        <taxon>Arthropoda</taxon>
        <taxon>Crustacea</taxon>
        <taxon>Branchiopoda</taxon>
        <taxon>Diplostraca</taxon>
        <taxon>Cladocera</taxon>
        <taxon>Anomopoda</taxon>
        <taxon>Daphniidae</taxon>
        <taxon>Daphnia</taxon>
    </lineage>
</organism>
<keyword evidence="8" id="KW-0732">Signal</keyword>
<dbReference type="PANTHER" id="PTHR12191:SF37">
    <property type="entry name" value="ZINC TRANSPORTER FOI"/>
    <property type="match status" value="1"/>
</dbReference>
<feature type="transmembrane region" description="Helical" evidence="7">
    <location>
        <begin position="213"/>
        <end position="234"/>
    </location>
</feature>
<reference evidence="9" key="1">
    <citation type="submission" date="2021-11" db="EMBL/GenBank/DDBJ databases">
        <authorList>
            <person name="Schell T."/>
        </authorList>
    </citation>
    <scope>NUCLEOTIDE SEQUENCE</scope>
    <source>
        <strain evidence="9">M5</strain>
    </source>
</reference>
<dbReference type="PANTHER" id="PTHR12191">
    <property type="entry name" value="SOLUTE CARRIER FAMILY 39"/>
    <property type="match status" value="1"/>
</dbReference>
<comment type="caution">
    <text evidence="9">The sequence shown here is derived from an EMBL/GenBank/DDBJ whole genome shotgun (WGS) entry which is preliminary data.</text>
</comment>
<dbReference type="Pfam" id="PF02535">
    <property type="entry name" value="Zip"/>
    <property type="match status" value="2"/>
</dbReference>
<dbReference type="GO" id="GO:0005886">
    <property type="term" value="C:plasma membrane"/>
    <property type="evidence" value="ECO:0007669"/>
    <property type="project" value="TreeGrafter"/>
</dbReference>
<evidence type="ECO:0000256" key="6">
    <source>
        <dbReference type="SAM" id="MobiDB-lite"/>
    </source>
</evidence>
<accession>A0A8J2S0R1</accession>
<feature type="transmembrane region" description="Helical" evidence="7">
    <location>
        <begin position="519"/>
        <end position="539"/>
    </location>
</feature>
<feature type="region of interest" description="Disordered" evidence="6">
    <location>
        <begin position="271"/>
        <end position="296"/>
    </location>
</feature>
<name>A0A8J2S0R1_9CRUS</name>
<evidence type="ECO:0000313" key="9">
    <source>
        <dbReference type="EMBL" id="CAH0110525.1"/>
    </source>
</evidence>
<feature type="transmembrane region" description="Helical" evidence="7">
    <location>
        <begin position="545"/>
        <end position="562"/>
    </location>
</feature>
<evidence type="ECO:0000313" key="10">
    <source>
        <dbReference type="Proteomes" id="UP000789390"/>
    </source>
</evidence>
<evidence type="ECO:0000256" key="5">
    <source>
        <dbReference type="ARBA" id="ARBA00023136"/>
    </source>
</evidence>
<feature type="chain" id="PRO_5035286876" description="Zinc transporter ZIP10" evidence="8">
    <location>
        <begin position="24"/>
        <end position="615"/>
    </location>
</feature>
<keyword evidence="10" id="KW-1185">Reference proteome</keyword>
<evidence type="ECO:0000256" key="7">
    <source>
        <dbReference type="SAM" id="Phobius"/>
    </source>
</evidence>
<evidence type="ECO:0000256" key="8">
    <source>
        <dbReference type="SAM" id="SignalP"/>
    </source>
</evidence>
<feature type="compositionally biased region" description="Basic residues" evidence="6">
    <location>
        <begin position="271"/>
        <end position="282"/>
    </location>
</feature>
<feature type="transmembrane region" description="Helical" evidence="7">
    <location>
        <begin position="112"/>
        <end position="134"/>
    </location>
</feature>
<keyword evidence="3 7" id="KW-0812">Transmembrane</keyword>
<dbReference type="InterPro" id="IPR050799">
    <property type="entry name" value="ZIP_Transporter"/>
</dbReference>
<evidence type="ECO:0000256" key="3">
    <source>
        <dbReference type="ARBA" id="ARBA00022692"/>
    </source>
</evidence>
<proteinExistence type="inferred from homology"/>
<feature type="transmembrane region" description="Helical" evidence="7">
    <location>
        <begin position="146"/>
        <end position="166"/>
    </location>
</feature>
<gene>
    <name evidence="9" type="ORF">DGAL_LOCUS14094</name>
</gene>
<dbReference type="OrthoDB" id="200954at2759"/>
<dbReference type="GO" id="GO:0071578">
    <property type="term" value="P:zinc ion import across plasma membrane"/>
    <property type="evidence" value="ECO:0007669"/>
    <property type="project" value="TreeGrafter"/>
</dbReference>